<feature type="chain" id="PRO_5041066865" evidence="2">
    <location>
        <begin position="18"/>
        <end position="250"/>
    </location>
</feature>
<keyword evidence="2" id="KW-0732">Signal</keyword>
<sequence>MKKVFLPVLLAAMFSVAAVESRPVKVVLFPFREAEIAAKVDGTVKEYKFRVGERFKAGEVLVLLDDTRYRIDCERAEASAQDAKIQAEFADESYVSQKKLFDENFQSKIELKRREAESASANARKKIADANYLEAKLLLGYCFLNVPFDGKIEEVLCREHETVRAGQPLFKVIDDGKLLAVMNVPVSAPRTIGTELSFRFAGHPDVVKGKVFEVSPRADHRSGTIEIKALIDNSDGKLTAGLTGVLTDGE</sequence>
<dbReference type="Pfam" id="PF25917">
    <property type="entry name" value="BSH_RND"/>
    <property type="match status" value="1"/>
</dbReference>
<dbReference type="GeneID" id="78297160"/>
<dbReference type="Proteomes" id="UP000576225">
    <property type="component" value="Unassembled WGS sequence"/>
</dbReference>
<dbReference type="Gene3D" id="1.10.287.470">
    <property type="entry name" value="Helix hairpin bin"/>
    <property type="match status" value="1"/>
</dbReference>
<dbReference type="Gene3D" id="2.40.50.100">
    <property type="match status" value="1"/>
</dbReference>
<accession>A0A2U1ADG1</accession>
<dbReference type="OrthoDB" id="9778796at2"/>
<reference evidence="5 8" key="2">
    <citation type="submission" date="2020-04" db="EMBL/GenBank/DDBJ databases">
        <authorList>
            <person name="Hitch T.C.A."/>
            <person name="Wylensek D."/>
            <person name="Clavel T."/>
        </authorList>
    </citation>
    <scope>NUCLEOTIDE SEQUENCE [LARGE SCALE GENOMIC DNA]</scope>
    <source>
        <strain evidence="5 8">COR2-253-APC-1A</strain>
    </source>
</reference>
<dbReference type="Gene3D" id="2.40.30.170">
    <property type="match status" value="1"/>
</dbReference>
<dbReference type="Proteomes" id="UP000245959">
    <property type="component" value="Unassembled WGS sequence"/>
</dbReference>
<organism evidence="6 7">
    <name type="scientific">Victivallis vadensis</name>
    <dbReference type="NCBI Taxonomy" id="172901"/>
    <lineage>
        <taxon>Bacteria</taxon>
        <taxon>Pseudomonadati</taxon>
        <taxon>Lentisphaerota</taxon>
        <taxon>Lentisphaeria</taxon>
        <taxon>Victivallales</taxon>
        <taxon>Victivallaceae</taxon>
        <taxon>Victivallis</taxon>
    </lineage>
</organism>
<dbReference type="EMBL" id="JABAEW010000008">
    <property type="protein sequence ID" value="NMD86114.1"/>
    <property type="molecule type" value="Genomic_DNA"/>
</dbReference>
<evidence type="ECO:0000313" key="7">
    <source>
        <dbReference type="Proteomes" id="UP000245959"/>
    </source>
</evidence>
<evidence type="ECO:0000313" key="8">
    <source>
        <dbReference type="Proteomes" id="UP000576225"/>
    </source>
</evidence>
<comment type="similarity">
    <text evidence="1">Belongs to the membrane fusion protein (MFP) (TC 8.A.1) family.</text>
</comment>
<keyword evidence="7" id="KW-1185">Reference proteome</keyword>
<dbReference type="GO" id="GO:1990281">
    <property type="term" value="C:efflux pump complex"/>
    <property type="evidence" value="ECO:0007669"/>
    <property type="project" value="TreeGrafter"/>
</dbReference>
<evidence type="ECO:0000256" key="1">
    <source>
        <dbReference type="ARBA" id="ARBA00009477"/>
    </source>
</evidence>
<dbReference type="GO" id="GO:0015562">
    <property type="term" value="F:efflux transmembrane transporter activity"/>
    <property type="evidence" value="ECO:0007669"/>
    <property type="project" value="TreeGrafter"/>
</dbReference>
<evidence type="ECO:0000313" key="5">
    <source>
        <dbReference type="EMBL" id="NMD86114.1"/>
    </source>
</evidence>
<gene>
    <name evidence="6" type="ORF">C8D82_14925</name>
    <name evidence="5" type="ORF">HF882_05900</name>
</gene>
<evidence type="ECO:0000259" key="4">
    <source>
        <dbReference type="Pfam" id="PF25954"/>
    </source>
</evidence>
<dbReference type="InterPro" id="IPR058625">
    <property type="entry name" value="MdtA-like_BSH"/>
</dbReference>
<feature type="signal peptide" evidence="2">
    <location>
        <begin position="1"/>
        <end position="17"/>
    </location>
</feature>
<name>A0A2U1ADG1_9BACT</name>
<evidence type="ECO:0000259" key="3">
    <source>
        <dbReference type="Pfam" id="PF25917"/>
    </source>
</evidence>
<dbReference type="AlphaFoldDB" id="A0A2U1ADG1"/>
<feature type="domain" description="CusB-like beta-barrel" evidence="4">
    <location>
        <begin position="192"/>
        <end position="243"/>
    </location>
</feature>
<dbReference type="InterPro" id="IPR058792">
    <property type="entry name" value="Beta-barrel_RND_2"/>
</dbReference>
<dbReference type="InterPro" id="IPR006143">
    <property type="entry name" value="RND_pump_MFP"/>
</dbReference>
<evidence type="ECO:0000313" key="6">
    <source>
        <dbReference type="EMBL" id="PVY34462.1"/>
    </source>
</evidence>
<dbReference type="NCBIfam" id="TIGR01730">
    <property type="entry name" value="RND_mfp"/>
    <property type="match status" value="1"/>
</dbReference>
<reference evidence="6 7" key="1">
    <citation type="submission" date="2018-04" db="EMBL/GenBank/DDBJ databases">
        <title>Genomic Encyclopedia of Type Strains, Phase IV (KMG-IV): sequencing the most valuable type-strain genomes for metagenomic binning, comparative biology and taxonomic classification.</title>
        <authorList>
            <person name="Goeker M."/>
        </authorList>
    </citation>
    <scope>NUCLEOTIDE SEQUENCE [LARGE SCALE GENOMIC DNA]</scope>
    <source>
        <strain evidence="6 7">DSM 14823</strain>
    </source>
</reference>
<proteinExistence type="inferred from homology"/>
<dbReference type="EMBL" id="QEKH01000049">
    <property type="protein sequence ID" value="PVY34462.1"/>
    <property type="molecule type" value="Genomic_DNA"/>
</dbReference>
<evidence type="ECO:0000256" key="2">
    <source>
        <dbReference type="SAM" id="SignalP"/>
    </source>
</evidence>
<feature type="domain" description="Multidrug resistance protein MdtA-like barrel-sandwich hybrid" evidence="3">
    <location>
        <begin position="32"/>
        <end position="173"/>
    </location>
</feature>
<comment type="caution">
    <text evidence="6">The sequence shown here is derived from an EMBL/GenBank/DDBJ whole genome shotgun (WGS) entry which is preliminary data.</text>
</comment>
<dbReference type="RefSeq" id="WP_116885897.1">
    <property type="nucleotide sequence ID" value="NZ_CABMMC010000048.1"/>
</dbReference>
<dbReference type="PANTHER" id="PTHR30469">
    <property type="entry name" value="MULTIDRUG RESISTANCE PROTEIN MDTA"/>
    <property type="match status" value="1"/>
</dbReference>
<protein>
    <submittedName>
        <fullName evidence="5">Efflux RND transporter periplasmic adaptor subunit</fullName>
    </submittedName>
    <submittedName>
        <fullName evidence="6">RND family efflux transporter MFP subunit</fullName>
    </submittedName>
</protein>
<dbReference type="SUPFAM" id="SSF111369">
    <property type="entry name" value="HlyD-like secretion proteins"/>
    <property type="match status" value="1"/>
</dbReference>
<dbReference type="Pfam" id="PF25954">
    <property type="entry name" value="Beta-barrel_RND_2"/>
    <property type="match status" value="1"/>
</dbReference>